<reference evidence="1 2" key="1">
    <citation type="submission" date="2020-10" db="EMBL/GenBank/DDBJ databases">
        <title>Connecting structure to function with the recovery of over 1000 high-quality activated sludge metagenome-assembled genomes encoding full-length rRNA genes using long-read sequencing.</title>
        <authorList>
            <person name="Singleton C.M."/>
            <person name="Petriglieri F."/>
            <person name="Kristensen J.M."/>
            <person name="Kirkegaard R.H."/>
            <person name="Michaelsen T.Y."/>
            <person name="Andersen M.H."/>
            <person name="Karst S.M."/>
            <person name="Dueholm M.S."/>
            <person name="Nielsen P.H."/>
            <person name="Albertsen M."/>
        </authorList>
    </citation>
    <scope>NUCLEOTIDE SEQUENCE [LARGE SCALE GENOMIC DNA]</scope>
    <source>
        <strain evidence="1">Ribe_18-Q3-R11-54_MAXAC.273</strain>
    </source>
</reference>
<dbReference type="GO" id="GO:0051301">
    <property type="term" value="P:cell division"/>
    <property type="evidence" value="ECO:0007669"/>
    <property type="project" value="UniProtKB-KW"/>
</dbReference>
<evidence type="ECO:0000313" key="2">
    <source>
        <dbReference type="Proteomes" id="UP000808337"/>
    </source>
</evidence>
<gene>
    <name evidence="1" type="ORF">IPP15_21510</name>
</gene>
<dbReference type="AlphaFoldDB" id="A0A9D7SZ73"/>
<dbReference type="Proteomes" id="UP000808337">
    <property type="component" value="Unassembled WGS sequence"/>
</dbReference>
<name>A0A9D7SZ73_9BACT</name>
<dbReference type="EMBL" id="JADKGY010000032">
    <property type="protein sequence ID" value="MBK9984906.1"/>
    <property type="molecule type" value="Genomic_DNA"/>
</dbReference>
<dbReference type="InterPro" id="IPR007838">
    <property type="entry name" value="Cell_div_ZapA-like"/>
</dbReference>
<proteinExistence type="predicted"/>
<dbReference type="Pfam" id="PF05164">
    <property type="entry name" value="ZapA"/>
    <property type="match status" value="1"/>
</dbReference>
<sequence>MNRIEANIAGTIIPLKVTEEEEVYVKKAIAEINDRIRKYQSEFAQKDIQDCILMALLTYAVDYHKVQARILDETSWNTLIDIQKHLEVVEAQYSE</sequence>
<keyword evidence="1" id="KW-0131">Cell cycle</keyword>
<organism evidence="1 2">
    <name type="scientific">Candidatus Opimibacter skivensis</name>
    <dbReference type="NCBI Taxonomy" id="2982028"/>
    <lineage>
        <taxon>Bacteria</taxon>
        <taxon>Pseudomonadati</taxon>
        <taxon>Bacteroidota</taxon>
        <taxon>Saprospiria</taxon>
        <taxon>Saprospirales</taxon>
        <taxon>Saprospiraceae</taxon>
        <taxon>Candidatus Opimibacter</taxon>
    </lineage>
</organism>
<dbReference type="SUPFAM" id="SSF102829">
    <property type="entry name" value="Cell division protein ZapA-like"/>
    <property type="match status" value="1"/>
</dbReference>
<accession>A0A9D7SZ73</accession>
<keyword evidence="1" id="KW-0132">Cell division</keyword>
<evidence type="ECO:0000313" key="1">
    <source>
        <dbReference type="EMBL" id="MBK9984906.1"/>
    </source>
</evidence>
<dbReference type="InterPro" id="IPR036192">
    <property type="entry name" value="Cell_div_ZapA-like_sf"/>
</dbReference>
<comment type="caution">
    <text evidence="1">The sequence shown here is derived from an EMBL/GenBank/DDBJ whole genome shotgun (WGS) entry which is preliminary data.</text>
</comment>
<protein>
    <submittedName>
        <fullName evidence="1">Cell division protein ZapA</fullName>
    </submittedName>
</protein>